<keyword evidence="1" id="KW-0472">Membrane</keyword>
<feature type="transmembrane region" description="Helical" evidence="1">
    <location>
        <begin position="60"/>
        <end position="77"/>
    </location>
</feature>
<comment type="caution">
    <text evidence="2">The sequence shown here is derived from an EMBL/GenBank/DDBJ whole genome shotgun (WGS) entry which is preliminary data.</text>
</comment>
<sequence>MTHHFICNHCKYENKVSINESDRGTYQMQHGDFKETTCFNCLRKEKTHINDVYGKVSRKTIVTGFIIGLVLTIILLFTLPNIIIISTAIISIPTILFVYENSIVKTFNNYRIRKK</sequence>
<proteinExistence type="predicted"/>
<reference evidence="2" key="2">
    <citation type="submission" date="2020-09" db="EMBL/GenBank/DDBJ databases">
        <authorList>
            <person name="Sun Q."/>
            <person name="Zhou Y."/>
        </authorList>
    </citation>
    <scope>NUCLEOTIDE SEQUENCE</scope>
    <source>
        <strain evidence="2">CGMCC 1.12506</strain>
    </source>
</reference>
<gene>
    <name evidence="2" type="ORF">GCM10011343_08450</name>
</gene>
<dbReference type="EMBL" id="BMFG01000002">
    <property type="protein sequence ID" value="GGD20241.1"/>
    <property type="molecule type" value="Genomic_DNA"/>
</dbReference>
<protein>
    <submittedName>
        <fullName evidence="2">Uncharacterized protein</fullName>
    </submittedName>
</protein>
<keyword evidence="1" id="KW-1133">Transmembrane helix</keyword>
<evidence type="ECO:0000256" key="1">
    <source>
        <dbReference type="SAM" id="Phobius"/>
    </source>
</evidence>
<name>A0A917D9Z7_9FLAO</name>
<evidence type="ECO:0000313" key="2">
    <source>
        <dbReference type="EMBL" id="GGD20241.1"/>
    </source>
</evidence>
<dbReference type="AlphaFoldDB" id="A0A917D9Z7"/>
<feature type="transmembrane region" description="Helical" evidence="1">
    <location>
        <begin position="83"/>
        <end position="104"/>
    </location>
</feature>
<evidence type="ECO:0000313" key="3">
    <source>
        <dbReference type="Proteomes" id="UP000625735"/>
    </source>
</evidence>
<reference evidence="2" key="1">
    <citation type="journal article" date="2014" name="Int. J. Syst. Evol. Microbiol.">
        <title>Complete genome sequence of Corynebacterium casei LMG S-19264T (=DSM 44701T), isolated from a smear-ripened cheese.</title>
        <authorList>
            <consortium name="US DOE Joint Genome Institute (JGI-PGF)"/>
            <person name="Walter F."/>
            <person name="Albersmeier A."/>
            <person name="Kalinowski J."/>
            <person name="Ruckert C."/>
        </authorList>
    </citation>
    <scope>NUCLEOTIDE SEQUENCE</scope>
    <source>
        <strain evidence="2">CGMCC 1.12506</strain>
    </source>
</reference>
<organism evidence="2 3">
    <name type="scientific">Flavobacterium orientale</name>
    <dbReference type="NCBI Taxonomy" id="1756020"/>
    <lineage>
        <taxon>Bacteria</taxon>
        <taxon>Pseudomonadati</taxon>
        <taxon>Bacteroidota</taxon>
        <taxon>Flavobacteriia</taxon>
        <taxon>Flavobacteriales</taxon>
        <taxon>Flavobacteriaceae</taxon>
        <taxon>Flavobacterium</taxon>
    </lineage>
</organism>
<accession>A0A917D9Z7</accession>
<keyword evidence="1" id="KW-0812">Transmembrane</keyword>
<dbReference type="Proteomes" id="UP000625735">
    <property type="component" value="Unassembled WGS sequence"/>
</dbReference>
<keyword evidence="3" id="KW-1185">Reference proteome</keyword>